<accession>A0A2M6WT53</accession>
<comment type="caution">
    <text evidence="1">The sequence shown here is derived from an EMBL/GenBank/DDBJ whole genome shotgun (WGS) entry which is preliminary data.</text>
</comment>
<name>A0A2M6WT53_9BACT</name>
<dbReference type="EMBL" id="PFAM01000018">
    <property type="protein sequence ID" value="PIT95921.1"/>
    <property type="molecule type" value="Genomic_DNA"/>
</dbReference>
<evidence type="ECO:0000313" key="2">
    <source>
        <dbReference type="Proteomes" id="UP000228533"/>
    </source>
</evidence>
<organism evidence="1 2">
    <name type="scientific">Candidatus Falkowbacteria bacterium CG10_big_fil_rev_8_21_14_0_10_37_14</name>
    <dbReference type="NCBI Taxonomy" id="1974561"/>
    <lineage>
        <taxon>Bacteria</taxon>
        <taxon>Candidatus Falkowiibacteriota</taxon>
    </lineage>
</organism>
<proteinExistence type="predicted"/>
<dbReference type="AlphaFoldDB" id="A0A2M6WT53"/>
<sequence>MNSLTKEQLSVLPEDIYWYLTSNKGDDISLLVARKYGLGAEGIVRLGELLRRIYLKKISPAELPIIATSLFNLSVSLAKQFACDLAGTRLLGVAQWLGLDVSALIISWGGDPTKYRPHWEAQQSAIVTEKQKAAIELRDDDWILENEASTSTESQVEPDIDTKQQVITEYLNSDLLFLLKLPDEDSELIAGLNQDMIFLLGSKPELSTIWSSTLFNNPEILSREILVLNNSAVEPTIGHWLEYFVQSQGTGHLDVITATTFATTDQYAKLLAPLECHWLVKLLLLYGRIKFFPAGQSGDNPEYWQIFSIPVENNELVNSSVESGILTNTTQVYNRPPVVLAELPVTKSAALKPVTPWVAPPIATEPTIISEVTIKPTVADNQVSKALELQRQLDNYPVGSLERLVLEEELRKYQ</sequence>
<reference evidence="2" key="1">
    <citation type="submission" date="2017-09" db="EMBL/GenBank/DDBJ databases">
        <title>Depth-based differentiation of microbial function through sediment-hosted aquifers and enrichment of novel symbionts in the deep terrestrial subsurface.</title>
        <authorList>
            <person name="Probst A.J."/>
            <person name="Ladd B."/>
            <person name="Jarett J.K."/>
            <person name="Geller-Mcgrath D.E."/>
            <person name="Sieber C.M.K."/>
            <person name="Emerson J.B."/>
            <person name="Anantharaman K."/>
            <person name="Thomas B.C."/>
            <person name="Malmstrom R."/>
            <person name="Stieglmeier M."/>
            <person name="Klingl A."/>
            <person name="Woyke T."/>
            <person name="Ryan C.M."/>
            <person name="Banfield J.F."/>
        </authorList>
    </citation>
    <scope>NUCLEOTIDE SEQUENCE [LARGE SCALE GENOMIC DNA]</scope>
</reference>
<protein>
    <submittedName>
        <fullName evidence="1">Uncharacterized protein</fullName>
    </submittedName>
</protein>
<gene>
    <name evidence="1" type="ORF">COT94_03225</name>
</gene>
<dbReference type="Proteomes" id="UP000228533">
    <property type="component" value="Unassembled WGS sequence"/>
</dbReference>
<evidence type="ECO:0000313" key="1">
    <source>
        <dbReference type="EMBL" id="PIT95921.1"/>
    </source>
</evidence>